<organism evidence="4 6">
    <name type="scientific">Chryseobacterium muglaense</name>
    <dbReference type="NCBI Taxonomy" id="2893752"/>
    <lineage>
        <taxon>Bacteria</taxon>
        <taxon>Pseudomonadati</taxon>
        <taxon>Bacteroidota</taxon>
        <taxon>Flavobacteriia</taxon>
        <taxon>Flavobacteriales</taxon>
        <taxon>Weeksellaceae</taxon>
        <taxon>Chryseobacterium group</taxon>
        <taxon>Chryseobacterium</taxon>
    </lineage>
</organism>
<dbReference type="InterPro" id="IPR036249">
    <property type="entry name" value="Thioredoxin-like_sf"/>
</dbReference>
<accession>A0A9Q3UTF4</accession>
<reference evidence="4" key="1">
    <citation type="submission" date="2021-11" db="EMBL/GenBank/DDBJ databases">
        <title>Description of novel Chryseobacterium species.</title>
        <authorList>
            <person name="Saticioglu I.B."/>
            <person name="Ay H."/>
            <person name="Altun S."/>
            <person name="Duman M."/>
        </authorList>
    </citation>
    <scope>NUCLEOTIDE SEQUENCE</scope>
    <source>
        <strain evidence="4">C-39</strain>
    </source>
</reference>
<dbReference type="Proteomes" id="UP001107960">
    <property type="component" value="Unassembled WGS sequence"/>
</dbReference>
<dbReference type="Proteomes" id="UP000603715">
    <property type="component" value="Unassembled WGS sequence"/>
</dbReference>
<dbReference type="AlphaFoldDB" id="A0A9Q3UTF4"/>
<evidence type="ECO:0000313" key="4">
    <source>
        <dbReference type="EMBL" id="MCC9033416.1"/>
    </source>
</evidence>
<dbReference type="RefSeq" id="WP_191179651.1">
    <property type="nucleotide sequence ID" value="NZ_JACXXP010000011.1"/>
</dbReference>
<gene>
    <name evidence="3" type="ORF">IEW27_11145</name>
    <name evidence="4" type="ORF">LNP80_03985</name>
</gene>
<dbReference type="GO" id="GO:0016209">
    <property type="term" value="F:antioxidant activity"/>
    <property type="evidence" value="ECO:0007669"/>
    <property type="project" value="InterPro"/>
</dbReference>
<dbReference type="InterPro" id="IPR013766">
    <property type="entry name" value="Thioredoxin_domain"/>
</dbReference>
<dbReference type="EMBL" id="JACXXP010000011">
    <property type="protein sequence ID" value="MBD3905143.1"/>
    <property type="molecule type" value="Genomic_DNA"/>
</dbReference>
<reference evidence="3" key="3">
    <citation type="submission" date="2024-05" db="EMBL/GenBank/DDBJ databases">
        <title>Description of novel Chryseobacterium sp. strain C-2.</title>
        <authorList>
            <person name="Saticioglu I.B."/>
        </authorList>
    </citation>
    <scope>NUCLEOTIDE SEQUENCE</scope>
    <source>
        <strain evidence="3">C-2</strain>
    </source>
</reference>
<reference evidence="5" key="2">
    <citation type="submission" date="2023-07" db="EMBL/GenBank/DDBJ databases">
        <title>Description of novel Chryseobacterium sp. strain C-2.</title>
        <authorList>
            <person name="Saticioglu I.B."/>
        </authorList>
    </citation>
    <scope>NUCLEOTIDE SEQUENCE [LARGE SCALE GENOMIC DNA]</scope>
    <source>
        <strain evidence="5">C-2</strain>
    </source>
</reference>
<protein>
    <submittedName>
        <fullName evidence="4">TlpA family protein disulfide reductase</fullName>
    </submittedName>
</protein>
<dbReference type="Gene3D" id="3.40.30.10">
    <property type="entry name" value="Glutaredoxin"/>
    <property type="match status" value="1"/>
</dbReference>
<proteinExistence type="predicted"/>
<feature type="domain" description="Thioredoxin" evidence="2">
    <location>
        <begin position="34"/>
        <end position="187"/>
    </location>
</feature>
<evidence type="ECO:0000313" key="3">
    <source>
        <dbReference type="EMBL" id="MBD3905143.1"/>
    </source>
</evidence>
<sequence>MKKIILTTLLATALISCKKEAEKTEENSSVTDSTNIQDTAQPETANISLKSVSIQQTADFLQKKNDTLYVTNFFATWCGPCVKEIPHFKKKIEELKDQPVKITFVSLDQKDIWNTEVPRFTLEHGIQNHTVLLDSQLLDGNFFTSNFKEWTGNAIPFTFMRKGDKTDETLGMISEEQLNEKISSLLK</sequence>
<dbReference type="PANTHER" id="PTHR42852:SF17">
    <property type="entry name" value="THIOREDOXIN-LIKE PROTEIN HI_1115"/>
    <property type="match status" value="1"/>
</dbReference>
<dbReference type="Pfam" id="PF00578">
    <property type="entry name" value="AhpC-TSA"/>
    <property type="match status" value="1"/>
</dbReference>
<dbReference type="PROSITE" id="PS51352">
    <property type="entry name" value="THIOREDOXIN_2"/>
    <property type="match status" value="1"/>
</dbReference>
<dbReference type="EMBL" id="JAJJML010000001">
    <property type="protein sequence ID" value="MCC9033416.1"/>
    <property type="molecule type" value="Genomic_DNA"/>
</dbReference>
<dbReference type="PROSITE" id="PS51257">
    <property type="entry name" value="PROKAR_LIPOPROTEIN"/>
    <property type="match status" value="1"/>
</dbReference>
<evidence type="ECO:0000256" key="1">
    <source>
        <dbReference type="ARBA" id="ARBA00023284"/>
    </source>
</evidence>
<dbReference type="InterPro" id="IPR017937">
    <property type="entry name" value="Thioredoxin_CS"/>
</dbReference>
<comment type="caution">
    <text evidence="4">The sequence shown here is derived from an EMBL/GenBank/DDBJ whole genome shotgun (WGS) entry which is preliminary data.</text>
</comment>
<dbReference type="InterPro" id="IPR050553">
    <property type="entry name" value="Thioredoxin_ResA/DsbE_sf"/>
</dbReference>
<keyword evidence="1" id="KW-0676">Redox-active center</keyword>
<dbReference type="CDD" id="cd02966">
    <property type="entry name" value="TlpA_like_family"/>
    <property type="match status" value="1"/>
</dbReference>
<evidence type="ECO:0000259" key="2">
    <source>
        <dbReference type="PROSITE" id="PS51352"/>
    </source>
</evidence>
<evidence type="ECO:0000313" key="6">
    <source>
        <dbReference type="Proteomes" id="UP001107960"/>
    </source>
</evidence>
<dbReference type="GO" id="GO:0016491">
    <property type="term" value="F:oxidoreductase activity"/>
    <property type="evidence" value="ECO:0007669"/>
    <property type="project" value="InterPro"/>
</dbReference>
<name>A0A9Q3UTF4_9FLAO</name>
<dbReference type="SUPFAM" id="SSF52833">
    <property type="entry name" value="Thioredoxin-like"/>
    <property type="match status" value="1"/>
</dbReference>
<evidence type="ECO:0000313" key="5">
    <source>
        <dbReference type="Proteomes" id="UP000603715"/>
    </source>
</evidence>
<dbReference type="PANTHER" id="PTHR42852">
    <property type="entry name" value="THIOL:DISULFIDE INTERCHANGE PROTEIN DSBE"/>
    <property type="match status" value="1"/>
</dbReference>
<dbReference type="InterPro" id="IPR000866">
    <property type="entry name" value="AhpC/TSA"/>
</dbReference>
<keyword evidence="5" id="KW-1185">Reference proteome</keyword>
<dbReference type="PROSITE" id="PS00194">
    <property type="entry name" value="THIOREDOXIN_1"/>
    <property type="match status" value="1"/>
</dbReference>